<proteinExistence type="predicted"/>
<protein>
    <submittedName>
        <fullName evidence="1">Uncharacterized protein</fullName>
    </submittedName>
</protein>
<keyword evidence="2" id="KW-1185">Reference proteome</keyword>
<evidence type="ECO:0000313" key="2">
    <source>
        <dbReference type="Proteomes" id="UP000647836"/>
    </source>
</evidence>
<name>A0ABR9TVY5_9NOSO</name>
<accession>A0ABR9TVY5</accession>
<dbReference type="Proteomes" id="UP000647836">
    <property type="component" value="Unassembled WGS sequence"/>
</dbReference>
<organism evidence="1 2">
    <name type="scientific">Nostoc cf. edaphicum LEGE 07299</name>
    <dbReference type="NCBI Taxonomy" id="2777974"/>
    <lineage>
        <taxon>Bacteria</taxon>
        <taxon>Bacillati</taxon>
        <taxon>Cyanobacteriota</taxon>
        <taxon>Cyanophyceae</taxon>
        <taxon>Nostocales</taxon>
        <taxon>Nostocaceae</taxon>
        <taxon>Nostoc</taxon>
    </lineage>
</organism>
<comment type="caution">
    <text evidence="1">The sequence shown here is derived from an EMBL/GenBank/DDBJ whole genome shotgun (WGS) entry which is preliminary data.</text>
</comment>
<reference evidence="1 2" key="1">
    <citation type="submission" date="2020-10" db="EMBL/GenBank/DDBJ databases">
        <authorList>
            <person name="Castelo-Branco R."/>
            <person name="Eusebio N."/>
            <person name="Adriana R."/>
            <person name="Vieira A."/>
            <person name="Brugerolle De Fraissinette N."/>
            <person name="Rezende De Castro R."/>
            <person name="Schneider M.P."/>
            <person name="Vasconcelos V."/>
            <person name="Leao P.N."/>
        </authorList>
    </citation>
    <scope>NUCLEOTIDE SEQUENCE [LARGE SCALE GENOMIC DNA]</scope>
    <source>
        <strain evidence="1 2">LEGE 07299</strain>
    </source>
</reference>
<gene>
    <name evidence="1" type="ORF">IQ229_06400</name>
</gene>
<dbReference type="RefSeq" id="WP_194042269.1">
    <property type="nucleotide sequence ID" value="NZ_JADEXF010000147.1"/>
</dbReference>
<evidence type="ECO:0000313" key="1">
    <source>
        <dbReference type="EMBL" id="MBE9104578.1"/>
    </source>
</evidence>
<dbReference type="EMBL" id="JADEXF010000147">
    <property type="protein sequence ID" value="MBE9104578.1"/>
    <property type="molecule type" value="Genomic_DNA"/>
</dbReference>
<sequence length="68" mass="7753">MCSLSQHLRSLQFLPVSSHSDELSIQGIDVEWYEFSMEANKLALNKDKIINVQIGRVIKYPVSSTMLL</sequence>